<name>A0ABY6P662_9NOCA</name>
<dbReference type="EMBL" id="CP110615">
    <property type="protein sequence ID" value="UZJ26668.1"/>
    <property type="molecule type" value="Genomic_DNA"/>
</dbReference>
<gene>
    <name evidence="2" type="ORF">RHODO2019_13160</name>
</gene>
<dbReference type="CDD" id="cd11614">
    <property type="entry name" value="SAF_CpaB_FlgA_like"/>
    <property type="match status" value="1"/>
</dbReference>
<sequence>MSPLLHERLTTAARPGWTRTVHARRAVAAVLVLLAGVLALRGDPAAASTEVVVAARDLAPGQVITDDDLRTVSVGARTVPEGAVTAVDAVAGRTSAGAVRAGETLTDVRVVGPSLAALATGRSGATSVPVRLSDPDVADLLRPGDEVDVLVLGRSAGDVRVLAAGAVVLAVQPAHERRSGDGRLVVLGVGADQAATVATASLESAVTVTFR</sequence>
<evidence type="ECO:0000313" key="3">
    <source>
        <dbReference type="Proteomes" id="UP001164965"/>
    </source>
</evidence>
<protein>
    <submittedName>
        <fullName evidence="2">SAF domain-containing protein</fullName>
    </submittedName>
</protein>
<proteinExistence type="predicted"/>
<evidence type="ECO:0000313" key="2">
    <source>
        <dbReference type="EMBL" id="UZJ26668.1"/>
    </source>
</evidence>
<keyword evidence="3" id="KW-1185">Reference proteome</keyword>
<feature type="domain" description="SAF" evidence="1">
    <location>
        <begin position="49"/>
        <end position="111"/>
    </location>
</feature>
<organism evidence="2 3">
    <name type="scientific">Rhodococcus antarcticus</name>
    <dbReference type="NCBI Taxonomy" id="2987751"/>
    <lineage>
        <taxon>Bacteria</taxon>
        <taxon>Bacillati</taxon>
        <taxon>Actinomycetota</taxon>
        <taxon>Actinomycetes</taxon>
        <taxon>Mycobacteriales</taxon>
        <taxon>Nocardiaceae</taxon>
        <taxon>Rhodococcus</taxon>
    </lineage>
</organism>
<dbReference type="Proteomes" id="UP001164965">
    <property type="component" value="Chromosome"/>
</dbReference>
<dbReference type="Gene3D" id="3.90.1210.10">
    <property type="entry name" value="Antifreeze-like/N-acetylneuraminic acid synthase C-terminal domain"/>
    <property type="match status" value="1"/>
</dbReference>
<dbReference type="Pfam" id="PF08666">
    <property type="entry name" value="SAF"/>
    <property type="match status" value="1"/>
</dbReference>
<reference evidence="2" key="1">
    <citation type="submission" date="2022-10" db="EMBL/GenBank/DDBJ databases">
        <title>Rhodococcus sp.75.</title>
        <authorList>
            <person name="Sun M."/>
        </authorList>
    </citation>
    <scope>NUCLEOTIDE SEQUENCE</scope>
    <source>
        <strain evidence="2">75</strain>
    </source>
</reference>
<dbReference type="InterPro" id="IPR013974">
    <property type="entry name" value="SAF"/>
</dbReference>
<dbReference type="SMART" id="SM00858">
    <property type="entry name" value="SAF"/>
    <property type="match status" value="1"/>
</dbReference>
<accession>A0ABY6P662</accession>
<evidence type="ECO:0000259" key="1">
    <source>
        <dbReference type="SMART" id="SM00858"/>
    </source>
</evidence>